<dbReference type="PANTHER" id="PTHR21028">
    <property type="entry name" value="SI:CH211-156B7.4"/>
    <property type="match status" value="1"/>
</dbReference>
<dbReference type="Gene3D" id="2.40.320.10">
    <property type="entry name" value="Hypothetical Protein Pfu-838710-001"/>
    <property type="match status" value="1"/>
</dbReference>
<dbReference type="PANTHER" id="PTHR21028:SF2">
    <property type="entry name" value="CYTH DOMAIN-CONTAINING PROTEIN"/>
    <property type="match status" value="1"/>
</dbReference>
<dbReference type="InterPro" id="IPR023577">
    <property type="entry name" value="CYTH_domain"/>
</dbReference>
<dbReference type="RefSeq" id="XP_034118627.1">
    <property type="nucleotide sequence ID" value="XM_034262736.2"/>
</dbReference>
<dbReference type="PROSITE" id="PS51707">
    <property type="entry name" value="CYTH"/>
    <property type="match status" value="1"/>
</dbReference>
<dbReference type="OrthoDB" id="6159137at2759"/>
<proteinExistence type="predicted"/>
<dbReference type="GeneID" id="117577804"/>
<dbReference type="RefSeq" id="XP_034118626.1">
    <property type="nucleotide sequence ID" value="XM_034262735.2"/>
</dbReference>
<reference evidence="3 4" key="1">
    <citation type="submission" date="2025-04" db="UniProtKB">
        <authorList>
            <consortium name="RefSeq"/>
        </authorList>
    </citation>
    <scope>IDENTIFICATION</scope>
    <source>
        <strain evidence="3 4">15112-1751.03</strain>
        <tissue evidence="3 4">Whole Adult</tissue>
    </source>
</reference>
<dbReference type="Pfam" id="PF01928">
    <property type="entry name" value="CYTH"/>
    <property type="match status" value="1"/>
</dbReference>
<dbReference type="SMART" id="SM01118">
    <property type="entry name" value="CYTH"/>
    <property type="match status" value="1"/>
</dbReference>
<dbReference type="GO" id="GO:0016462">
    <property type="term" value="F:pyrophosphatase activity"/>
    <property type="evidence" value="ECO:0007669"/>
    <property type="project" value="UniProtKB-ARBA"/>
</dbReference>
<dbReference type="Proteomes" id="UP000515160">
    <property type="component" value="Chromosome X"/>
</dbReference>
<feature type="domain" description="CYTH" evidence="1">
    <location>
        <begin position="10"/>
        <end position="183"/>
    </location>
</feature>
<sequence length="186" mass="20880">MGDSAAPPDQRNVEIKARIPGGPEEFERRLDVAKKLSGAAGELIMQRDVFFNSPQGGRLKLRYLQAPTRSQLVYYDRPDVAGPKLSKFNKIEVDEPSVLEKILSQSNGTLGVLAKRRMLFLHEQTRIHMDDVHGLGHYMEFEVCLEPEQTLQQGQAIAEELCKTFGILESDLMTGSYFDALNKGDK</sequence>
<evidence type="ECO:0000313" key="3">
    <source>
        <dbReference type="RefSeq" id="XP_034118626.1"/>
    </source>
</evidence>
<dbReference type="CDD" id="cd07890">
    <property type="entry name" value="CYTH-like_AC_IV-like"/>
    <property type="match status" value="1"/>
</dbReference>
<dbReference type="SUPFAM" id="SSF55154">
    <property type="entry name" value="CYTH-like phosphatases"/>
    <property type="match status" value="1"/>
</dbReference>
<name>A0A6P8XPV1_DROAB</name>
<keyword evidence="2" id="KW-1185">Reference proteome</keyword>
<dbReference type="AlphaFoldDB" id="A0A6P8XPV1"/>
<dbReference type="InterPro" id="IPR008173">
    <property type="entry name" value="Adenylyl_cyclase_CyaB"/>
</dbReference>
<accession>A0A6P8XPV1</accession>
<evidence type="ECO:0000313" key="2">
    <source>
        <dbReference type="Proteomes" id="UP000515160"/>
    </source>
</evidence>
<dbReference type="InterPro" id="IPR033469">
    <property type="entry name" value="CYTH-like_dom_sf"/>
</dbReference>
<protein>
    <submittedName>
        <fullName evidence="3 4">Uncharacterized protein LOC117577804</fullName>
    </submittedName>
</protein>
<gene>
    <name evidence="3 4" type="primary">LOC117577804</name>
</gene>
<evidence type="ECO:0000259" key="1">
    <source>
        <dbReference type="PROSITE" id="PS51707"/>
    </source>
</evidence>
<evidence type="ECO:0000313" key="4">
    <source>
        <dbReference type="RefSeq" id="XP_034118627.1"/>
    </source>
</evidence>
<organism evidence="2 3">
    <name type="scientific">Drosophila albomicans</name>
    <name type="common">Fruit fly</name>
    <dbReference type="NCBI Taxonomy" id="7291"/>
    <lineage>
        <taxon>Eukaryota</taxon>
        <taxon>Metazoa</taxon>
        <taxon>Ecdysozoa</taxon>
        <taxon>Arthropoda</taxon>
        <taxon>Hexapoda</taxon>
        <taxon>Insecta</taxon>
        <taxon>Pterygota</taxon>
        <taxon>Neoptera</taxon>
        <taxon>Endopterygota</taxon>
        <taxon>Diptera</taxon>
        <taxon>Brachycera</taxon>
        <taxon>Muscomorpha</taxon>
        <taxon>Ephydroidea</taxon>
        <taxon>Drosophilidae</taxon>
        <taxon>Drosophila</taxon>
    </lineage>
</organism>